<dbReference type="Gene3D" id="1.25.40.10">
    <property type="entry name" value="Tetratricopeptide repeat domain"/>
    <property type="match status" value="1"/>
</dbReference>
<name>A0A6J4ILN9_9CHLR</name>
<dbReference type="SUPFAM" id="SSF46894">
    <property type="entry name" value="C-terminal effector domain of the bipartite response regulators"/>
    <property type="match status" value="1"/>
</dbReference>
<dbReference type="Gene3D" id="1.10.10.10">
    <property type="entry name" value="Winged helix-like DNA-binding domain superfamily/Winged helix DNA-binding domain"/>
    <property type="match status" value="1"/>
</dbReference>
<sequence length="450" mass="49084">YCLERLGEAGETPMMSAKHLAWYHRFADAVAPRLAGPEQAAWGARLESEHDNLRTALAWAIDTTQVEQAADLALALLRFWHTHTYQGEGLRWLQRILALETAYPLPPQVRPRLFNALGVLATSIYSFDQATTYLAEALRLWRAEGDEAGIAQALHDIGLQHFEQMCQDQARQYATESLEIARRLENQPAIARAQALWALAVLEGDVEDHRSATRSASLAAAIAALEQSLALYGALQDTGNMAKVMSFLARAEEIRGNYDRAKPFLRQAVRLLVQLGNYIDLQGSLVALHNMAMESPQQPEGAHLAAQVGGMIAARLEKLGGSSPWDEGPFQQSLAQIAAMLGTDAFVQAFGAGKQMTLTALVQLADQITALSFHTTLPKPPQPHPPHAALTVREVEVLRLVATGLTNAQVGQQLHVTPRTVNAHLTAIYSKLGVSSRGGAIRYALDHQLG</sequence>
<reference evidence="2" key="1">
    <citation type="submission" date="2020-02" db="EMBL/GenBank/DDBJ databases">
        <authorList>
            <person name="Meier V. D."/>
        </authorList>
    </citation>
    <scope>NUCLEOTIDE SEQUENCE</scope>
    <source>
        <strain evidence="2">AVDCRST_MAG93</strain>
    </source>
</reference>
<dbReference type="InterPro" id="IPR019734">
    <property type="entry name" value="TPR_rpt"/>
</dbReference>
<dbReference type="SUPFAM" id="SSF48452">
    <property type="entry name" value="TPR-like"/>
    <property type="match status" value="1"/>
</dbReference>
<dbReference type="InterPro" id="IPR000792">
    <property type="entry name" value="Tscrpt_reg_LuxR_C"/>
</dbReference>
<dbReference type="CDD" id="cd06170">
    <property type="entry name" value="LuxR_C_like"/>
    <property type="match status" value="1"/>
</dbReference>
<dbReference type="InterPro" id="IPR036388">
    <property type="entry name" value="WH-like_DNA-bd_sf"/>
</dbReference>
<dbReference type="InterPro" id="IPR016032">
    <property type="entry name" value="Sig_transdc_resp-reg_C-effctor"/>
</dbReference>
<dbReference type="GO" id="GO:0003677">
    <property type="term" value="F:DNA binding"/>
    <property type="evidence" value="ECO:0007669"/>
    <property type="project" value="InterPro"/>
</dbReference>
<dbReference type="SMART" id="SM00421">
    <property type="entry name" value="HTH_LUXR"/>
    <property type="match status" value="1"/>
</dbReference>
<organism evidence="2">
    <name type="scientific">uncultured Chloroflexia bacterium</name>
    <dbReference type="NCBI Taxonomy" id="1672391"/>
    <lineage>
        <taxon>Bacteria</taxon>
        <taxon>Bacillati</taxon>
        <taxon>Chloroflexota</taxon>
        <taxon>Chloroflexia</taxon>
        <taxon>environmental samples</taxon>
    </lineage>
</organism>
<dbReference type="PRINTS" id="PR00038">
    <property type="entry name" value="HTHLUXR"/>
</dbReference>
<protein>
    <recommendedName>
        <fullName evidence="1">HTH luxR-type domain-containing protein</fullName>
    </recommendedName>
</protein>
<dbReference type="PANTHER" id="PTHR47691">
    <property type="entry name" value="REGULATOR-RELATED"/>
    <property type="match status" value="1"/>
</dbReference>
<dbReference type="AlphaFoldDB" id="A0A6J4ILN9"/>
<evidence type="ECO:0000313" key="2">
    <source>
        <dbReference type="EMBL" id="CAA9253824.1"/>
    </source>
</evidence>
<dbReference type="GO" id="GO:0006355">
    <property type="term" value="P:regulation of DNA-templated transcription"/>
    <property type="evidence" value="ECO:0007669"/>
    <property type="project" value="InterPro"/>
</dbReference>
<dbReference type="EMBL" id="CADCTR010000637">
    <property type="protein sequence ID" value="CAA9253824.1"/>
    <property type="molecule type" value="Genomic_DNA"/>
</dbReference>
<dbReference type="InterPro" id="IPR011990">
    <property type="entry name" value="TPR-like_helical_dom_sf"/>
</dbReference>
<feature type="non-terminal residue" evidence="2">
    <location>
        <position position="1"/>
    </location>
</feature>
<feature type="domain" description="HTH luxR-type" evidence="1">
    <location>
        <begin position="383"/>
        <end position="448"/>
    </location>
</feature>
<evidence type="ECO:0000259" key="1">
    <source>
        <dbReference type="PROSITE" id="PS50043"/>
    </source>
</evidence>
<gene>
    <name evidence="2" type="ORF">AVDCRST_MAG93-1873</name>
</gene>
<dbReference type="PANTHER" id="PTHR47691:SF3">
    <property type="entry name" value="HTH-TYPE TRANSCRIPTIONAL REGULATOR RV0890C-RELATED"/>
    <property type="match status" value="1"/>
</dbReference>
<dbReference type="SMART" id="SM00028">
    <property type="entry name" value="TPR"/>
    <property type="match status" value="3"/>
</dbReference>
<dbReference type="PROSITE" id="PS00622">
    <property type="entry name" value="HTH_LUXR_1"/>
    <property type="match status" value="1"/>
</dbReference>
<dbReference type="PROSITE" id="PS50043">
    <property type="entry name" value="HTH_LUXR_2"/>
    <property type="match status" value="1"/>
</dbReference>
<accession>A0A6J4ILN9</accession>
<proteinExistence type="predicted"/>
<dbReference type="Pfam" id="PF00196">
    <property type="entry name" value="GerE"/>
    <property type="match status" value="1"/>
</dbReference>